<proteinExistence type="predicted"/>
<name>A0A2P2N9W6_RHIMU</name>
<protein>
    <submittedName>
        <fullName evidence="1">Uncharacterized protein</fullName>
    </submittedName>
</protein>
<accession>A0A2P2N9W6</accession>
<dbReference type="AlphaFoldDB" id="A0A2P2N9W6"/>
<dbReference type="EMBL" id="GGEC01058794">
    <property type="protein sequence ID" value="MBX39278.1"/>
    <property type="molecule type" value="Transcribed_RNA"/>
</dbReference>
<evidence type="ECO:0000313" key="1">
    <source>
        <dbReference type="EMBL" id="MBX39278.1"/>
    </source>
</evidence>
<reference evidence="1" key="1">
    <citation type="submission" date="2018-02" db="EMBL/GenBank/DDBJ databases">
        <title>Rhizophora mucronata_Transcriptome.</title>
        <authorList>
            <person name="Meera S.P."/>
            <person name="Sreeshan A."/>
            <person name="Augustine A."/>
        </authorList>
    </citation>
    <scope>NUCLEOTIDE SEQUENCE</scope>
    <source>
        <tissue evidence="1">Leaf</tissue>
    </source>
</reference>
<sequence>MRSSMTRHPTFSNNNDRIRENFYSNFKDSQIGK</sequence>
<organism evidence="1">
    <name type="scientific">Rhizophora mucronata</name>
    <name type="common">Asiatic mangrove</name>
    <dbReference type="NCBI Taxonomy" id="61149"/>
    <lineage>
        <taxon>Eukaryota</taxon>
        <taxon>Viridiplantae</taxon>
        <taxon>Streptophyta</taxon>
        <taxon>Embryophyta</taxon>
        <taxon>Tracheophyta</taxon>
        <taxon>Spermatophyta</taxon>
        <taxon>Magnoliopsida</taxon>
        <taxon>eudicotyledons</taxon>
        <taxon>Gunneridae</taxon>
        <taxon>Pentapetalae</taxon>
        <taxon>rosids</taxon>
        <taxon>fabids</taxon>
        <taxon>Malpighiales</taxon>
        <taxon>Rhizophoraceae</taxon>
        <taxon>Rhizophora</taxon>
    </lineage>
</organism>